<feature type="transmembrane region" description="Helical" evidence="1">
    <location>
        <begin position="41"/>
        <end position="68"/>
    </location>
</feature>
<name>A0A4P2VIS0_FLUSA</name>
<accession>A0A4P2VIS0</accession>
<organism evidence="2 3">
    <name type="scientific">Fluviispira sanaruensis</name>
    <dbReference type="NCBI Taxonomy" id="2493639"/>
    <lineage>
        <taxon>Bacteria</taxon>
        <taxon>Pseudomonadati</taxon>
        <taxon>Bdellovibrionota</taxon>
        <taxon>Oligoflexia</taxon>
        <taxon>Silvanigrellales</taxon>
        <taxon>Silvanigrellaceae</taxon>
        <taxon>Fluviispira</taxon>
    </lineage>
</organism>
<dbReference type="EMBL" id="AP019368">
    <property type="protein sequence ID" value="BBH53053.1"/>
    <property type="molecule type" value="Genomic_DNA"/>
</dbReference>
<proteinExistence type="predicted"/>
<keyword evidence="3" id="KW-1185">Reference proteome</keyword>
<dbReference type="RefSeq" id="WP_130608144.1">
    <property type="nucleotide sequence ID" value="NZ_AP019368.1"/>
</dbReference>
<evidence type="ECO:0000256" key="1">
    <source>
        <dbReference type="SAM" id="Phobius"/>
    </source>
</evidence>
<protein>
    <recommendedName>
        <fullName evidence="4">DoxX family protein</fullName>
    </recommendedName>
</protein>
<dbReference type="KEGG" id="sbf:JCM31447_14960"/>
<evidence type="ECO:0000313" key="3">
    <source>
        <dbReference type="Proteomes" id="UP000291236"/>
    </source>
</evidence>
<sequence>MKNKLVMIVQILLGLIFFVAGLNGFFHFLPAPTSMPPTAGAFIGALVATGYLFSLVKGVEVVCGFLLLANMWTPLALAVLAPNVVNIFLFHLILAPSGLPVAIVVLAAELFLAFSYRKRYSSMLTRK</sequence>
<dbReference type="AlphaFoldDB" id="A0A4P2VIS0"/>
<reference evidence="2 3" key="1">
    <citation type="submission" date="2018-12" db="EMBL/GenBank/DDBJ databases">
        <title>Rubrispira sanarue gen. nov., sp., nov., a member of the order Silvanigrellales, isolated from a brackish lake in Hamamatsu Japan.</title>
        <authorList>
            <person name="Maejima Y."/>
            <person name="Iino T."/>
            <person name="Muraguchi Y."/>
            <person name="Fukuda K."/>
            <person name="Nojiri H."/>
            <person name="Ohkuma M."/>
            <person name="Moriuchi R."/>
            <person name="Dohra H."/>
            <person name="Kimbara K."/>
            <person name="Shintani M."/>
        </authorList>
    </citation>
    <scope>NUCLEOTIDE SEQUENCE [LARGE SCALE GENOMIC DNA]</scope>
    <source>
        <strain evidence="2 3">RF1110005</strain>
    </source>
</reference>
<evidence type="ECO:0008006" key="4">
    <source>
        <dbReference type="Google" id="ProtNLM"/>
    </source>
</evidence>
<gene>
    <name evidence="2" type="ORF">JCM31447_14960</name>
</gene>
<evidence type="ECO:0000313" key="2">
    <source>
        <dbReference type="EMBL" id="BBH53053.1"/>
    </source>
</evidence>
<dbReference type="OrthoDB" id="5295998at2"/>
<dbReference type="Proteomes" id="UP000291236">
    <property type="component" value="Chromosome"/>
</dbReference>
<keyword evidence="1" id="KW-0812">Transmembrane</keyword>
<keyword evidence="1" id="KW-0472">Membrane</keyword>
<keyword evidence="1" id="KW-1133">Transmembrane helix</keyword>
<feature type="transmembrane region" description="Helical" evidence="1">
    <location>
        <begin position="99"/>
        <end position="117"/>
    </location>
</feature>
<feature type="transmembrane region" description="Helical" evidence="1">
    <location>
        <begin position="7"/>
        <end position="29"/>
    </location>
</feature>